<evidence type="ECO:0000256" key="3">
    <source>
        <dbReference type="ARBA" id="ARBA00022833"/>
    </source>
</evidence>
<organism evidence="6 7">
    <name type="scientific">Kwoniella dendrophila CBS 6074</name>
    <dbReference type="NCBI Taxonomy" id="1295534"/>
    <lineage>
        <taxon>Eukaryota</taxon>
        <taxon>Fungi</taxon>
        <taxon>Dikarya</taxon>
        <taxon>Basidiomycota</taxon>
        <taxon>Agaricomycotina</taxon>
        <taxon>Tremellomycetes</taxon>
        <taxon>Tremellales</taxon>
        <taxon>Cryptococcaceae</taxon>
        <taxon>Kwoniella</taxon>
    </lineage>
</organism>
<proteinExistence type="inferred from homology"/>
<dbReference type="SUPFAM" id="SSF51316">
    <property type="entry name" value="Mss4-like"/>
    <property type="match status" value="1"/>
</dbReference>
<dbReference type="AlphaFoldDB" id="A0AAX4JVP9"/>
<evidence type="ECO:0000313" key="7">
    <source>
        <dbReference type="Proteomes" id="UP001355207"/>
    </source>
</evidence>
<evidence type="ECO:0000256" key="2">
    <source>
        <dbReference type="ARBA" id="ARBA00022723"/>
    </source>
</evidence>
<evidence type="ECO:0000256" key="1">
    <source>
        <dbReference type="ARBA" id="ARBA00005495"/>
    </source>
</evidence>
<dbReference type="Proteomes" id="UP001355207">
    <property type="component" value="Chromosome 4"/>
</dbReference>
<dbReference type="InterPro" id="IPR006913">
    <property type="entry name" value="CENP-V/GFA"/>
</dbReference>
<dbReference type="PANTHER" id="PTHR33337">
    <property type="entry name" value="GFA DOMAIN-CONTAINING PROTEIN"/>
    <property type="match status" value="1"/>
</dbReference>
<evidence type="ECO:0000259" key="5">
    <source>
        <dbReference type="PROSITE" id="PS51891"/>
    </source>
</evidence>
<dbReference type="GeneID" id="91094484"/>
<dbReference type="EMBL" id="CP144101">
    <property type="protein sequence ID" value="WWC88899.1"/>
    <property type="molecule type" value="Genomic_DNA"/>
</dbReference>
<dbReference type="PANTHER" id="PTHR33337:SF40">
    <property type="entry name" value="CENP-V_GFA DOMAIN-CONTAINING PROTEIN-RELATED"/>
    <property type="match status" value="1"/>
</dbReference>
<gene>
    <name evidence="6" type="ORF">L201_003814</name>
</gene>
<dbReference type="Pfam" id="PF04828">
    <property type="entry name" value="GFA"/>
    <property type="match status" value="1"/>
</dbReference>
<accession>A0AAX4JVP9</accession>
<keyword evidence="7" id="KW-1185">Reference proteome</keyword>
<keyword evidence="2" id="KW-0479">Metal-binding</keyword>
<protein>
    <recommendedName>
        <fullName evidence="5">CENP-V/GFA domain-containing protein</fullName>
    </recommendedName>
</protein>
<evidence type="ECO:0000256" key="4">
    <source>
        <dbReference type="ARBA" id="ARBA00023239"/>
    </source>
</evidence>
<name>A0AAX4JVP9_9TREE</name>
<dbReference type="GO" id="GO:0016846">
    <property type="term" value="F:carbon-sulfur lyase activity"/>
    <property type="evidence" value="ECO:0007669"/>
    <property type="project" value="InterPro"/>
</dbReference>
<sequence>MLVSFEGGCYCSNVRYRISLDHIKDAASSLCHCRNCKKAYGGDFFAAVRVPVNTFQYTSGKAKLHAKDNGSGVMVNREFCDNCGSNIIEYSENVQDTYRYVTIGSLDDPSTFRPEGEIFIKNRLDWVPELPNTYQKYEDD</sequence>
<dbReference type="Gene3D" id="3.90.1590.10">
    <property type="entry name" value="glutathione-dependent formaldehyde- activating enzyme (gfa)"/>
    <property type="match status" value="1"/>
</dbReference>
<comment type="similarity">
    <text evidence="1">Belongs to the Gfa family.</text>
</comment>
<feature type="domain" description="CENP-V/GFA" evidence="5">
    <location>
        <begin position="5"/>
        <end position="138"/>
    </location>
</feature>
<dbReference type="RefSeq" id="XP_066075662.1">
    <property type="nucleotide sequence ID" value="XM_066219565.1"/>
</dbReference>
<keyword evidence="4" id="KW-0456">Lyase</keyword>
<dbReference type="GO" id="GO:0046872">
    <property type="term" value="F:metal ion binding"/>
    <property type="evidence" value="ECO:0007669"/>
    <property type="project" value="UniProtKB-KW"/>
</dbReference>
<reference evidence="6 7" key="1">
    <citation type="submission" date="2024-01" db="EMBL/GenBank/DDBJ databases">
        <title>Comparative genomics of Cryptococcus and Kwoniella reveals pathogenesis evolution and contrasting modes of karyotype evolution via chromosome fusion or intercentromeric recombination.</title>
        <authorList>
            <person name="Coelho M.A."/>
            <person name="David-Palma M."/>
            <person name="Shea T."/>
            <person name="Bowers K."/>
            <person name="McGinley-Smith S."/>
            <person name="Mohammad A.W."/>
            <person name="Gnirke A."/>
            <person name="Yurkov A.M."/>
            <person name="Nowrousian M."/>
            <person name="Sun S."/>
            <person name="Cuomo C.A."/>
            <person name="Heitman J."/>
        </authorList>
    </citation>
    <scope>NUCLEOTIDE SEQUENCE [LARGE SCALE GENOMIC DNA]</scope>
    <source>
        <strain evidence="6 7">CBS 6074</strain>
    </source>
</reference>
<dbReference type="InterPro" id="IPR011057">
    <property type="entry name" value="Mss4-like_sf"/>
</dbReference>
<evidence type="ECO:0000313" key="6">
    <source>
        <dbReference type="EMBL" id="WWC88899.1"/>
    </source>
</evidence>
<dbReference type="PROSITE" id="PS51891">
    <property type="entry name" value="CENP_V_GFA"/>
    <property type="match status" value="1"/>
</dbReference>
<keyword evidence="3" id="KW-0862">Zinc</keyword>